<feature type="coiled-coil region" evidence="1">
    <location>
        <begin position="183"/>
        <end position="210"/>
    </location>
</feature>
<dbReference type="EC" id="2.1.1.217" evidence="2"/>
<proteinExistence type="predicted"/>
<dbReference type="STRING" id="520764.AN618_02540"/>
<dbReference type="PANTHER" id="PTHR38451:SF1">
    <property type="entry name" value="TRNA (ADENINE(22)-N(1))-METHYLTRANSFERASE"/>
    <property type="match status" value="1"/>
</dbReference>
<keyword evidence="2" id="KW-0808">Transferase</keyword>
<dbReference type="FunCoup" id="A0A140LD73">
    <property type="interactions" value="5"/>
</dbReference>
<dbReference type="PIRSF" id="PIRSF018637">
    <property type="entry name" value="TrmK"/>
    <property type="match status" value="1"/>
</dbReference>
<gene>
    <name evidence="2" type="primary">trmK</name>
    <name evidence="2" type="ORF">AN618_02540</name>
</gene>
<name>A0A140LD73_9FIRM</name>
<dbReference type="GO" id="GO:0032259">
    <property type="term" value="P:methylation"/>
    <property type="evidence" value="ECO:0007669"/>
    <property type="project" value="UniProtKB-KW"/>
</dbReference>
<dbReference type="InParanoid" id="A0A140LD73"/>
<keyword evidence="1" id="KW-0175">Coiled coil</keyword>
<keyword evidence="3" id="KW-1185">Reference proteome</keyword>
<organism evidence="2 3">
    <name type="scientific">Fervidicola ferrireducens</name>
    <dbReference type="NCBI Taxonomy" id="520764"/>
    <lineage>
        <taxon>Bacteria</taxon>
        <taxon>Bacillati</taxon>
        <taxon>Bacillota</taxon>
        <taxon>Clostridia</taxon>
        <taxon>Thermosediminibacterales</taxon>
        <taxon>Thermosediminibacteraceae</taxon>
        <taxon>Fervidicola</taxon>
    </lineage>
</organism>
<dbReference type="InterPro" id="IPR029063">
    <property type="entry name" value="SAM-dependent_MTases_sf"/>
</dbReference>
<evidence type="ECO:0000313" key="3">
    <source>
        <dbReference type="Proteomes" id="UP000070427"/>
    </source>
</evidence>
<dbReference type="Gene3D" id="3.40.50.150">
    <property type="entry name" value="Vaccinia Virus protein VP39"/>
    <property type="match status" value="1"/>
</dbReference>
<dbReference type="GO" id="GO:0160105">
    <property type="term" value="F:tRNA (adenine(22)-N1)-methyltransferase activity"/>
    <property type="evidence" value="ECO:0007669"/>
    <property type="project" value="UniProtKB-EC"/>
</dbReference>
<dbReference type="EMBL" id="LOED01000002">
    <property type="protein sequence ID" value="KXG78498.1"/>
    <property type="molecule type" value="Genomic_DNA"/>
</dbReference>
<reference evidence="2 3" key="1">
    <citation type="submission" date="2015-12" db="EMBL/GenBank/DDBJ databases">
        <title>Draft genome sequnece of Fervidicola ferrireducens strain Y170.</title>
        <authorList>
            <person name="Patel B.K."/>
        </authorList>
    </citation>
    <scope>NUCLEOTIDE SEQUENCE [LARGE SCALE GENOMIC DNA]</scope>
    <source>
        <strain evidence="2 3">Y170</strain>
    </source>
</reference>
<dbReference type="Pfam" id="PF12847">
    <property type="entry name" value="Methyltransf_18"/>
    <property type="match status" value="1"/>
</dbReference>
<protein>
    <submittedName>
        <fullName evidence="2">tRNA (Adenine(22)-N(1))-methyltransferase</fullName>
        <ecNumber evidence="2">2.1.1.217</ecNumber>
    </submittedName>
</protein>
<comment type="caution">
    <text evidence="2">The sequence shown here is derived from an EMBL/GenBank/DDBJ whole genome shotgun (WGS) entry which is preliminary data.</text>
</comment>
<dbReference type="RefSeq" id="WP_245628344.1">
    <property type="nucleotide sequence ID" value="NZ_LOED01000002.1"/>
</dbReference>
<keyword evidence="2" id="KW-0489">Methyltransferase</keyword>
<accession>A0A140LD73</accession>
<evidence type="ECO:0000256" key="1">
    <source>
        <dbReference type="SAM" id="Coils"/>
    </source>
</evidence>
<dbReference type="PANTHER" id="PTHR38451">
    <property type="entry name" value="TRNA (ADENINE(22)-N(1))-METHYLTRANSFERASE"/>
    <property type="match status" value="1"/>
</dbReference>
<evidence type="ECO:0000313" key="2">
    <source>
        <dbReference type="EMBL" id="KXG78498.1"/>
    </source>
</evidence>
<dbReference type="InterPro" id="IPR006901">
    <property type="entry name" value="TrmK"/>
</dbReference>
<dbReference type="AlphaFoldDB" id="A0A140LD73"/>
<sequence length="228" mass="25759">MKLSERLLEIAGLVPRGSCVSDVGTDHALLPIYLVKNGIAQRVIAVEARYGPWMRARENVKKAGLSDFIDVRLGDGFEPLKPGEVDVAIIAGLGGETIWSIMEKSPDIVNSLYAIILQPMKNAHRLRKALFENCFEITEERVVCSKGRYFEIMVVKKGTSCFFSEEDVILGPVLKQKRTPEVLEYIEARLNRLFIKLRELEGQNSEHAKKARESMLREMELLKGVLEE</sequence>
<dbReference type="SUPFAM" id="SSF53335">
    <property type="entry name" value="S-adenosyl-L-methionine-dependent methyltransferases"/>
    <property type="match status" value="1"/>
</dbReference>
<dbReference type="Proteomes" id="UP000070427">
    <property type="component" value="Unassembled WGS sequence"/>
</dbReference>